<dbReference type="Proteomes" id="UP001141422">
    <property type="component" value="Unassembled WGS sequence"/>
</dbReference>
<dbReference type="EMBL" id="JAPTGB010000031">
    <property type="protein sequence ID" value="MCZ0861574.1"/>
    <property type="molecule type" value="Genomic_DNA"/>
</dbReference>
<name>A0ABT4IJK9_9EURY</name>
<dbReference type="Pfam" id="PF07812">
    <property type="entry name" value="TfuA"/>
    <property type="match status" value="1"/>
</dbReference>
<accession>A0ABT4IJK9</accession>
<dbReference type="RefSeq" id="WP_268925766.1">
    <property type="nucleotide sequence ID" value="NZ_JAPTGB010000031.1"/>
</dbReference>
<sequence>MPNAVVFIGPSLPLDEAKQILPDAEYLPPAKRGDLTDAVRAGAKTIVLIDGVFFQDRAVGHREILAALRAGVSVYGSSSMGALRASEMDTLGMIGIGEVYRWYHDGTIIADDEVGLVYDPETHAALSEPMVNIRATLAKARDAGIIDDTGEKELLRACKAIYYPDRTYRRVIRDAEISAEQKSSLTTWIKTNAVDQKRLDAVTCLTAVRETLA</sequence>
<feature type="domain" description="TfuA-like core" evidence="1">
    <location>
        <begin position="50"/>
        <end position="167"/>
    </location>
</feature>
<reference evidence="2" key="1">
    <citation type="submission" date="2022-12" db="EMBL/GenBank/DDBJ databases">
        <title>Isolation and characterisation of novel Methanocorpusculum spp. from native Australian herbivores indicates the genus is ancestrally host-associated.</title>
        <authorList>
            <person name="Volmer J.G."/>
            <person name="Soo R.M."/>
            <person name="Evans P.N."/>
            <person name="Hoedt E.C."/>
            <person name="Astorga Alsina A.L."/>
            <person name="Woodcroft B.J."/>
            <person name="Tyson G.W."/>
            <person name="Hugenholtz P."/>
            <person name="Morrison M."/>
        </authorList>
    </citation>
    <scope>NUCLEOTIDE SEQUENCE</scope>
    <source>
        <strain evidence="2">MG</strain>
    </source>
</reference>
<organism evidence="2 3">
    <name type="scientific">Methanocorpusculum petauri</name>
    <dbReference type="NCBI Taxonomy" id="3002863"/>
    <lineage>
        <taxon>Archaea</taxon>
        <taxon>Methanobacteriati</taxon>
        <taxon>Methanobacteriota</taxon>
        <taxon>Stenosarchaea group</taxon>
        <taxon>Methanomicrobia</taxon>
        <taxon>Methanomicrobiales</taxon>
        <taxon>Methanocorpusculaceae</taxon>
        <taxon>Methanocorpusculum</taxon>
    </lineage>
</organism>
<evidence type="ECO:0000313" key="3">
    <source>
        <dbReference type="Proteomes" id="UP001141422"/>
    </source>
</evidence>
<dbReference type="NCBIfam" id="NF033432">
    <property type="entry name" value="ThioGly_TfuA_rel"/>
    <property type="match status" value="1"/>
</dbReference>
<comment type="caution">
    <text evidence="2">The sequence shown here is derived from an EMBL/GenBank/DDBJ whole genome shotgun (WGS) entry which is preliminary data.</text>
</comment>
<protein>
    <submittedName>
        <fullName evidence="2">TfuA-related McrA-glycine thioamidation protein</fullName>
    </submittedName>
</protein>
<gene>
    <name evidence="2" type="ORF">O0S10_10150</name>
</gene>
<evidence type="ECO:0000259" key="1">
    <source>
        <dbReference type="Pfam" id="PF07812"/>
    </source>
</evidence>
<proteinExistence type="predicted"/>
<dbReference type="InterPro" id="IPR012924">
    <property type="entry name" value="TfuA_core"/>
</dbReference>
<keyword evidence="3" id="KW-1185">Reference proteome</keyword>
<evidence type="ECO:0000313" key="2">
    <source>
        <dbReference type="EMBL" id="MCZ0861574.1"/>
    </source>
</evidence>